<keyword evidence="2" id="KW-1133">Transmembrane helix</keyword>
<feature type="transmembrane region" description="Helical" evidence="2">
    <location>
        <begin position="173"/>
        <end position="201"/>
    </location>
</feature>
<keyword evidence="2" id="KW-0472">Membrane</keyword>
<evidence type="ECO:0000313" key="4">
    <source>
        <dbReference type="WBParaSite" id="TMUE_3000011414.1"/>
    </source>
</evidence>
<feature type="transmembrane region" description="Helical" evidence="2">
    <location>
        <begin position="250"/>
        <end position="272"/>
    </location>
</feature>
<organism evidence="3 4">
    <name type="scientific">Trichuris muris</name>
    <name type="common">Mouse whipworm</name>
    <dbReference type="NCBI Taxonomy" id="70415"/>
    <lineage>
        <taxon>Eukaryota</taxon>
        <taxon>Metazoa</taxon>
        <taxon>Ecdysozoa</taxon>
        <taxon>Nematoda</taxon>
        <taxon>Enoplea</taxon>
        <taxon>Dorylaimia</taxon>
        <taxon>Trichinellida</taxon>
        <taxon>Trichuridae</taxon>
        <taxon>Trichuris</taxon>
    </lineage>
</organism>
<feature type="region of interest" description="Disordered" evidence="1">
    <location>
        <begin position="114"/>
        <end position="138"/>
    </location>
</feature>
<dbReference type="Proteomes" id="UP000046395">
    <property type="component" value="Unassembled WGS sequence"/>
</dbReference>
<sequence>MSKAYLQRLKVNNRTPFLREKWKVASTEGKDKAIYKEKNSIARKKAQTRANVGTACKVAKVCESFSSLAYLLRKSSGAVNLVSMDADEIAKREAVRQKILDNAELRMNKVMGRNDAISPDANRRPNEKRAGVKQAATDTNRGDSFPMKFEPPVFKMSNRTSADMPWYEANSEWLFFGLGILLRLLVVPFPNIQLGLWFLIFDVTWRFLKSIINKGSAYPEHSFLIDMCLSFAFPLRVVVALARANDFLCAVFADSCLALAGFMLTHVFFLCLQ</sequence>
<keyword evidence="2" id="KW-0812">Transmembrane</keyword>
<name>A0A5S6QWD7_TRIMR</name>
<proteinExistence type="predicted"/>
<accession>A0A5S6QWD7</accession>
<feature type="transmembrane region" description="Helical" evidence="2">
    <location>
        <begin position="222"/>
        <end position="244"/>
    </location>
</feature>
<evidence type="ECO:0000313" key="3">
    <source>
        <dbReference type="Proteomes" id="UP000046395"/>
    </source>
</evidence>
<keyword evidence="3" id="KW-1185">Reference proteome</keyword>
<evidence type="ECO:0000256" key="2">
    <source>
        <dbReference type="SAM" id="Phobius"/>
    </source>
</evidence>
<protein>
    <submittedName>
        <fullName evidence="4">Derlin</fullName>
    </submittedName>
</protein>
<evidence type="ECO:0000256" key="1">
    <source>
        <dbReference type="SAM" id="MobiDB-lite"/>
    </source>
</evidence>
<feature type="compositionally biased region" description="Basic and acidic residues" evidence="1">
    <location>
        <begin position="121"/>
        <end position="130"/>
    </location>
</feature>
<dbReference type="WBParaSite" id="TMUE_3000011414.1">
    <property type="protein sequence ID" value="TMUE_3000011414.1"/>
    <property type="gene ID" value="WBGene00294082"/>
</dbReference>
<dbReference type="AlphaFoldDB" id="A0A5S6QWD7"/>
<reference evidence="4" key="1">
    <citation type="submission" date="2019-12" db="UniProtKB">
        <authorList>
            <consortium name="WormBaseParasite"/>
        </authorList>
    </citation>
    <scope>IDENTIFICATION</scope>
</reference>